<dbReference type="PATRIC" id="fig|1434120.4.peg.3981"/>
<proteinExistence type="inferred from homology"/>
<evidence type="ECO:0000313" key="5">
    <source>
        <dbReference type="Proteomes" id="UP000033111"/>
    </source>
</evidence>
<dbReference type="HOGENOM" id="CLU_056160_3_1_2"/>
<dbReference type="GO" id="GO:0008168">
    <property type="term" value="F:methyltransferase activity"/>
    <property type="evidence" value="ECO:0007669"/>
    <property type="project" value="UniProtKB-KW"/>
</dbReference>
<dbReference type="InterPro" id="IPR011610">
    <property type="entry name" value="SAM_mthyl_Trfase_ML2640-like"/>
</dbReference>
<dbReference type="Gene3D" id="3.40.50.150">
    <property type="entry name" value="Vaccinia Virus protein VP39"/>
    <property type="match status" value="1"/>
</dbReference>
<evidence type="ECO:0000256" key="1">
    <source>
        <dbReference type="ARBA" id="ARBA00008138"/>
    </source>
</evidence>
<name>A0A0E3P9H7_9EURY</name>
<reference evidence="4 5" key="1">
    <citation type="submission" date="2014-07" db="EMBL/GenBank/DDBJ databases">
        <title>Methanogenic archaea and the global carbon cycle.</title>
        <authorList>
            <person name="Henriksen J.R."/>
            <person name="Luke J."/>
            <person name="Reinhart S."/>
            <person name="Benedict M.N."/>
            <person name="Youngblut N.D."/>
            <person name="Metcalf M.E."/>
            <person name="Whitaker R.J."/>
            <person name="Metcalf W.W."/>
        </authorList>
    </citation>
    <scope>NUCLEOTIDE SEQUENCE [LARGE SCALE GENOMIC DNA]</scope>
    <source>
        <strain evidence="4 5">T4/M</strain>
    </source>
</reference>
<sequence>MEKAENSEKELNNMNKMFKEITGSGSKTAMGVLLARFLESQKPEDERICYDPYAAYFIGPEILEWTVQHPDEARILKEQNDRFFPGRNNSIAARVRFFDDFVKKSICESIEQLVILGAGYDSRAYRIEGLERIKTFEVDHPATQNVKIEKIKMIFGRLPGHVLYVPCDLETDDFGQRLIDMGYNPHAKTLFLMEGVSMYLQPEVVDRVLSFIVNNSGKNSSVLFDYFPQSAVDGSSGLGVGRNLRNQVSQLGEPLKFGIKEGTVETFLTQRGFIQVCNITGEDWKKIYFQGVNKDRIVDSLKSFVYAVVQ</sequence>
<dbReference type="NCBIfam" id="TIGR00027">
    <property type="entry name" value="mthyl_TIGR00027"/>
    <property type="match status" value="1"/>
</dbReference>
<dbReference type="PANTHER" id="PTHR43619:SF2">
    <property type="entry name" value="S-ADENOSYL-L-METHIONINE-DEPENDENT METHYLTRANSFERASES SUPERFAMILY PROTEIN"/>
    <property type="match status" value="1"/>
</dbReference>
<dbReference type="AlphaFoldDB" id="A0A0E3P9H7"/>
<dbReference type="EMBL" id="CP009506">
    <property type="protein sequence ID" value="AKB29784.1"/>
    <property type="molecule type" value="Genomic_DNA"/>
</dbReference>
<dbReference type="OrthoDB" id="68097at2157"/>
<dbReference type="KEGG" id="msw:MSSIT_3065"/>
<keyword evidence="5" id="KW-1185">Reference proteome</keyword>
<evidence type="ECO:0008006" key="6">
    <source>
        <dbReference type="Google" id="ProtNLM"/>
    </source>
</evidence>
<gene>
    <name evidence="4" type="ORF">MSSIT_3065</name>
</gene>
<organism evidence="4 5">
    <name type="scientific">Methanosarcina siciliae T4/M</name>
    <dbReference type="NCBI Taxonomy" id="1434120"/>
    <lineage>
        <taxon>Archaea</taxon>
        <taxon>Methanobacteriati</taxon>
        <taxon>Methanobacteriota</taxon>
        <taxon>Stenosarchaea group</taxon>
        <taxon>Methanomicrobia</taxon>
        <taxon>Methanosarcinales</taxon>
        <taxon>Methanosarcinaceae</taxon>
        <taxon>Methanosarcina</taxon>
    </lineage>
</organism>
<evidence type="ECO:0000256" key="2">
    <source>
        <dbReference type="ARBA" id="ARBA00022603"/>
    </source>
</evidence>
<evidence type="ECO:0000256" key="3">
    <source>
        <dbReference type="ARBA" id="ARBA00022679"/>
    </source>
</evidence>
<dbReference type="GO" id="GO:0032259">
    <property type="term" value="P:methylation"/>
    <property type="evidence" value="ECO:0007669"/>
    <property type="project" value="UniProtKB-KW"/>
</dbReference>
<protein>
    <recommendedName>
        <fullName evidence="6">Tetracenomycin polyketide synthesis O-methyltransferase tcmP</fullName>
    </recommendedName>
</protein>
<dbReference type="InterPro" id="IPR029063">
    <property type="entry name" value="SAM-dependent_MTases_sf"/>
</dbReference>
<accession>A0A0E3P9H7</accession>
<keyword evidence="3" id="KW-0808">Transferase</keyword>
<dbReference type="Pfam" id="PF04072">
    <property type="entry name" value="LCM"/>
    <property type="match status" value="1"/>
</dbReference>
<dbReference type="RefSeq" id="WP_048173576.1">
    <property type="nucleotide sequence ID" value="NZ_CP009506.1"/>
</dbReference>
<comment type="similarity">
    <text evidence="1">Belongs to the UPF0677 family.</text>
</comment>
<dbReference type="GeneID" id="24861970"/>
<keyword evidence="2" id="KW-0489">Methyltransferase</keyword>
<dbReference type="PANTHER" id="PTHR43619">
    <property type="entry name" value="S-ADENOSYL-L-METHIONINE-DEPENDENT METHYLTRANSFERASE YKTD-RELATED"/>
    <property type="match status" value="1"/>
</dbReference>
<dbReference type="InterPro" id="IPR007213">
    <property type="entry name" value="Ppm1/Ppm2/Tcmp"/>
</dbReference>
<evidence type="ECO:0000313" key="4">
    <source>
        <dbReference type="EMBL" id="AKB29784.1"/>
    </source>
</evidence>
<dbReference type="Proteomes" id="UP000033111">
    <property type="component" value="Chromosome"/>
</dbReference>
<dbReference type="SUPFAM" id="SSF53335">
    <property type="entry name" value="S-adenosyl-L-methionine-dependent methyltransferases"/>
    <property type="match status" value="1"/>
</dbReference>